<accession>A0A2K9PW98</accession>
<sequence>MKAKPKVIKYVEWLNADVMHEASRRWLSELRFIKDEQQFFENLIKSYTLQLIESPHFANSKKLIKILSTLKKKNKVLIETVKTHENELLILVDGIDQLKEEEAYKNKHRVLIIEMNKYFKDYKDLKKYLFETIERIMKNEKQKRLLQ</sequence>
<evidence type="ECO:0000256" key="1">
    <source>
        <dbReference type="SAM" id="Coils"/>
    </source>
</evidence>
<protein>
    <submittedName>
        <fullName evidence="2">Uncharacterized protein</fullName>
    </submittedName>
</protein>
<reference evidence="2 3" key="1">
    <citation type="submission" date="2018-01" db="EMBL/GenBank/DDBJ databases">
        <title>Complete genome sequence of Flavivirga eckloniae ECD14 isolated from seaweed Ecklonia cava.</title>
        <authorList>
            <person name="Lee J.H."/>
            <person name="Baik K.S."/>
            <person name="Seong C.N."/>
        </authorList>
    </citation>
    <scope>NUCLEOTIDE SEQUENCE [LARGE SCALE GENOMIC DNA]</scope>
    <source>
        <strain evidence="2 3">ECD14</strain>
    </source>
</reference>
<dbReference type="KEGG" id="fek:C1H87_22510"/>
<evidence type="ECO:0000313" key="2">
    <source>
        <dbReference type="EMBL" id="AUP81341.1"/>
    </source>
</evidence>
<feature type="coiled-coil region" evidence="1">
    <location>
        <begin position="67"/>
        <end position="101"/>
    </location>
</feature>
<dbReference type="OrthoDB" id="1139121at2"/>
<name>A0A2K9PW98_9FLAO</name>
<keyword evidence="1" id="KW-0175">Coiled coil</keyword>
<dbReference type="AlphaFoldDB" id="A0A2K9PW98"/>
<evidence type="ECO:0000313" key="3">
    <source>
        <dbReference type="Proteomes" id="UP000235826"/>
    </source>
</evidence>
<dbReference type="RefSeq" id="WP_102757983.1">
    <property type="nucleotide sequence ID" value="NZ_CP025791.1"/>
</dbReference>
<proteinExistence type="predicted"/>
<organism evidence="2 3">
    <name type="scientific">Flavivirga eckloniae</name>
    <dbReference type="NCBI Taxonomy" id="1803846"/>
    <lineage>
        <taxon>Bacteria</taxon>
        <taxon>Pseudomonadati</taxon>
        <taxon>Bacteroidota</taxon>
        <taxon>Flavobacteriia</taxon>
        <taxon>Flavobacteriales</taxon>
        <taxon>Flavobacteriaceae</taxon>
        <taxon>Flavivirga</taxon>
    </lineage>
</organism>
<keyword evidence="3" id="KW-1185">Reference proteome</keyword>
<dbReference type="Proteomes" id="UP000235826">
    <property type="component" value="Chromosome"/>
</dbReference>
<gene>
    <name evidence="2" type="ORF">C1H87_22510</name>
</gene>
<dbReference type="EMBL" id="CP025791">
    <property type="protein sequence ID" value="AUP81341.1"/>
    <property type="molecule type" value="Genomic_DNA"/>
</dbReference>